<keyword evidence="2" id="KW-1185">Reference proteome</keyword>
<evidence type="ECO:0000313" key="2">
    <source>
        <dbReference type="Proteomes" id="UP000287394"/>
    </source>
</evidence>
<proteinExistence type="predicted"/>
<organism evidence="1 2">
    <name type="scientific">Capsulimonas corticalis</name>
    <dbReference type="NCBI Taxonomy" id="2219043"/>
    <lineage>
        <taxon>Bacteria</taxon>
        <taxon>Bacillati</taxon>
        <taxon>Armatimonadota</taxon>
        <taxon>Armatimonadia</taxon>
        <taxon>Capsulimonadales</taxon>
        <taxon>Capsulimonadaceae</taxon>
        <taxon>Capsulimonas</taxon>
    </lineage>
</organism>
<reference evidence="1 2" key="1">
    <citation type="journal article" date="2019" name="Int. J. Syst. Evol. Microbiol.">
        <title>Capsulimonas corticalis gen. nov., sp. nov., an aerobic capsulated bacterium, of a novel bacterial order, Capsulimonadales ord. nov., of the class Armatimonadia of the phylum Armatimonadetes.</title>
        <authorList>
            <person name="Li J."/>
            <person name="Kudo C."/>
            <person name="Tonouchi A."/>
        </authorList>
    </citation>
    <scope>NUCLEOTIDE SEQUENCE [LARGE SCALE GENOMIC DNA]</scope>
    <source>
        <strain evidence="1 2">AX-7</strain>
    </source>
</reference>
<sequence length="102" mass="11330">MNQEQLMAEEQTTFDHVDRDAEDVGWRVRDLLLGAAEAYRHCNPVALLELSRSGDLSHHTAAYLEDLAREADATGLAHIRAATYLREAAALKRSHLGDTSET</sequence>
<gene>
    <name evidence="1" type="ORF">CCAX7_44070</name>
</gene>
<accession>A0A9N7L615</accession>
<dbReference type="EMBL" id="AP025739">
    <property type="protein sequence ID" value="BDI32356.1"/>
    <property type="molecule type" value="Genomic_DNA"/>
</dbReference>
<dbReference type="AlphaFoldDB" id="A0A9N7L615"/>
<name>A0A9N7L615_9BACT</name>
<dbReference type="KEGG" id="ccot:CCAX7_44070"/>
<protein>
    <submittedName>
        <fullName evidence="1">Uncharacterized protein</fullName>
    </submittedName>
</protein>
<dbReference type="Proteomes" id="UP000287394">
    <property type="component" value="Chromosome"/>
</dbReference>
<evidence type="ECO:0000313" key="1">
    <source>
        <dbReference type="EMBL" id="BDI32356.1"/>
    </source>
</evidence>